<evidence type="ECO:0000313" key="3">
    <source>
        <dbReference type="Proteomes" id="UP000468581"/>
    </source>
</evidence>
<evidence type="ECO:0000259" key="1">
    <source>
        <dbReference type="Pfam" id="PF00126"/>
    </source>
</evidence>
<dbReference type="InterPro" id="IPR036390">
    <property type="entry name" value="WH_DNA-bd_sf"/>
</dbReference>
<proteinExistence type="predicted"/>
<feature type="domain" description="HTH lysR-type" evidence="1">
    <location>
        <begin position="24"/>
        <end position="85"/>
    </location>
</feature>
<reference evidence="2 3" key="1">
    <citation type="submission" date="2020-01" db="EMBL/GenBank/DDBJ databases">
        <title>Leptobacterium flavescens.</title>
        <authorList>
            <person name="Wang G."/>
        </authorList>
    </citation>
    <scope>NUCLEOTIDE SEQUENCE [LARGE SCALE GENOMIC DNA]</scope>
    <source>
        <strain evidence="2 3">KCTC 22160</strain>
    </source>
</reference>
<dbReference type="InterPro" id="IPR036388">
    <property type="entry name" value="WH-like_DNA-bd_sf"/>
</dbReference>
<dbReference type="SUPFAM" id="SSF46785">
    <property type="entry name" value="Winged helix' DNA-binding domain"/>
    <property type="match status" value="1"/>
</dbReference>
<sequence>MDYKIKSRIWVEHKDGMFLGEGRIQLLKAIKSEGSLSKAAASLSMSYKKAWNLMDSMNKSAKEPLVVASTGGKGGGGAAITAYGEKMITAFENINKSCWEFLDSEFKKLEL</sequence>
<dbReference type="RefSeq" id="WP_163604906.1">
    <property type="nucleotide sequence ID" value="NZ_JAABOO010000001.1"/>
</dbReference>
<dbReference type="Pfam" id="PF00126">
    <property type="entry name" value="HTH_1"/>
    <property type="match status" value="1"/>
</dbReference>
<organism evidence="2 3">
    <name type="scientific">Leptobacterium flavescens</name>
    <dbReference type="NCBI Taxonomy" id="472055"/>
    <lineage>
        <taxon>Bacteria</taxon>
        <taxon>Pseudomonadati</taxon>
        <taxon>Bacteroidota</taxon>
        <taxon>Flavobacteriia</taxon>
        <taxon>Flavobacteriales</taxon>
        <taxon>Flavobacteriaceae</taxon>
        <taxon>Leptobacterium</taxon>
    </lineage>
</organism>
<dbReference type="GO" id="GO:0003700">
    <property type="term" value="F:DNA-binding transcription factor activity"/>
    <property type="evidence" value="ECO:0007669"/>
    <property type="project" value="InterPro"/>
</dbReference>
<gene>
    <name evidence="2" type="ORF">GWK08_00310</name>
</gene>
<protein>
    <submittedName>
        <fullName evidence="2">LysR family transcriptional regulator</fullName>
    </submittedName>
</protein>
<dbReference type="PANTHER" id="PTHR30432">
    <property type="entry name" value="TRANSCRIPTIONAL REGULATOR MODE"/>
    <property type="match status" value="1"/>
</dbReference>
<dbReference type="Gene3D" id="1.10.10.10">
    <property type="entry name" value="Winged helix-like DNA-binding domain superfamily/Winged helix DNA-binding domain"/>
    <property type="match status" value="1"/>
</dbReference>
<dbReference type="PANTHER" id="PTHR30432:SF1">
    <property type="entry name" value="DNA-BINDING TRANSCRIPTIONAL DUAL REGULATOR MODE"/>
    <property type="match status" value="1"/>
</dbReference>
<name>A0A6P0UF17_9FLAO</name>
<dbReference type="Proteomes" id="UP000468581">
    <property type="component" value="Unassembled WGS sequence"/>
</dbReference>
<dbReference type="InterPro" id="IPR000847">
    <property type="entry name" value="LysR_HTH_N"/>
</dbReference>
<dbReference type="EMBL" id="JAABOO010000001">
    <property type="protein sequence ID" value="NER11871.1"/>
    <property type="molecule type" value="Genomic_DNA"/>
</dbReference>
<accession>A0A6P0UF17</accession>
<dbReference type="InterPro" id="IPR051815">
    <property type="entry name" value="Molybdate_resp_trans_reg"/>
</dbReference>
<keyword evidence="3" id="KW-1185">Reference proteome</keyword>
<evidence type="ECO:0000313" key="2">
    <source>
        <dbReference type="EMBL" id="NER11871.1"/>
    </source>
</evidence>
<dbReference type="AlphaFoldDB" id="A0A6P0UF17"/>
<comment type="caution">
    <text evidence="2">The sequence shown here is derived from an EMBL/GenBank/DDBJ whole genome shotgun (WGS) entry which is preliminary data.</text>
</comment>